<dbReference type="Proteomes" id="UP000030401">
    <property type="component" value="Unassembled WGS sequence"/>
</dbReference>
<evidence type="ECO:0000313" key="9">
    <source>
        <dbReference type="Proteomes" id="UP000030401"/>
    </source>
</evidence>
<feature type="domain" description="AMP-dependent synthetase/ligase" evidence="6">
    <location>
        <begin position="11"/>
        <end position="355"/>
    </location>
</feature>
<comment type="caution">
    <text evidence="8">The sequence shown here is derived from an EMBL/GenBank/DDBJ whole genome shotgun (WGS) entry which is preliminary data.</text>
</comment>
<name>A0A0A5G6M4_9BACI</name>
<comment type="pathway">
    <text evidence="5">Quinol/quinone metabolism; menaquinone biosynthesis.</text>
</comment>
<dbReference type="Gene3D" id="3.40.50.12780">
    <property type="entry name" value="N-terminal domain of ligase-like"/>
    <property type="match status" value="1"/>
</dbReference>
<dbReference type="SUPFAM" id="SSF56801">
    <property type="entry name" value="Acetyl-CoA synthetase-like"/>
    <property type="match status" value="1"/>
</dbReference>
<proteinExistence type="inferred from homology"/>
<dbReference type="InterPro" id="IPR020845">
    <property type="entry name" value="AMP-binding_CS"/>
</dbReference>
<dbReference type="Pfam" id="PF00501">
    <property type="entry name" value="AMP-binding"/>
    <property type="match status" value="1"/>
</dbReference>
<comment type="similarity">
    <text evidence="5">Belongs to the ATP-dependent AMP-binding enzyme family. MenE subfamily.</text>
</comment>
<dbReference type="STRING" id="1385512.N784_03910"/>
<reference evidence="8 9" key="1">
    <citation type="submission" date="2013-08" db="EMBL/GenBank/DDBJ databases">
        <authorList>
            <person name="Huang J."/>
            <person name="Wang G."/>
        </authorList>
    </citation>
    <scope>NUCLEOTIDE SEQUENCE [LARGE SCALE GENOMIC DNA]</scope>
    <source>
        <strain evidence="8 9">JSM 072002</strain>
    </source>
</reference>
<sequence length="502" mass="56172">MSQETMPNWLDKRAKLTPNRVAIYFEKESITFEQLRQQSLQLAKKLTTIGVRKGTHLAVYGHNSVDFVRCVHAISYIGAVGVFLNTKLTAKEIVYQIEDAQCNYVIYDDALIEQMECVRDQTEVTACSFSALQRITITPFERKEEVDLADLHTILYTSGTTGYPKGVMLSYGNHWWSAVSSALNLGISDKDEWLVAMPLFHVGGLSTLFKSVIYGMPVHLYASFDVEAVHEAIMHQGVSHVSVVSLMANRLLKRLGEGQYPSCFRCMLLGGGPAAKPLLERAAMKQIPIIQTYGMTETSSQIVTLSAEDALKKIGSAGKALFSAECKIMIDYQEARPNEVGEIVVKGPMVTKGYYNRPDVNAQTIIDGWLYTGDAGYLDEDGYLYVVDRRKDLIISGGENIYPAEIESVLIGMEAINEVGVIGQEDCKWGQVPVAFIVVNKSYEVTFDEVMEYTQPKLAKYKLPKRIYVVSSLPRNASNKLMRRQLAEWLERGDVRIEHALD</sequence>
<dbReference type="GO" id="GO:0008756">
    <property type="term" value="F:o-succinylbenzoate-CoA ligase activity"/>
    <property type="evidence" value="ECO:0007669"/>
    <property type="project" value="UniProtKB-UniRule"/>
</dbReference>
<dbReference type="UniPathway" id="UPA00079"/>
<dbReference type="Gene3D" id="3.30.300.30">
    <property type="match status" value="1"/>
</dbReference>
<dbReference type="OrthoDB" id="9762242at2"/>
<dbReference type="PANTHER" id="PTHR43767">
    <property type="entry name" value="LONG-CHAIN-FATTY-ACID--COA LIGASE"/>
    <property type="match status" value="1"/>
</dbReference>
<keyword evidence="4 5" id="KW-0067">ATP-binding</keyword>
<evidence type="ECO:0000259" key="6">
    <source>
        <dbReference type="Pfam" id="PF00501"/>
    </source>
</evidence>
<evidence type="ECO:0000256" key="4">
    <source>
        <dbReference type="ARBA" id="ARBA00022840"/>
    </source>
</evidence>
<evidence type="ECO:0000259" key="7">
    <source>
        <dbReference type="Pfam" id="PF13193"/>
    </source>
</evidence>
<dbReference type="PANTHER" id="PTHR43767:SF1">
    <property type="entry name" value="NONRIBOSOMAL PEPTIDE SYNTHASE PES1 (EUROFUNG)-RELATED"/>
    <property type="match status" value="1"/>
</dbReference>
<protein>
    <recommendedName>
        <fullName evidence="5">2-succinylbenzoate--CoA ligase</fullName>
        <ecNumber evidence="5">6.2.1.26</ecNumber>
    </recommendedName>
    <alternativeName>
        <fullName evidence="5">o-succinylbenzoyl-CoA synthetase</fullName>
        <shortName evidence="5">OSB-CoA synthetase</shortName>
    </alternativeName>
</protein>
<dbReference type="NCBIfam" id="TIGR01923">
    <property type="entry name" value="menE"/>
    <property type="match status" value="1"/>
</dbReference>
<organism evidence="8 9">
    <name type="scientific">Pontibacillus litoralis JSM 072002</name>
    <dbReference type="NCBI Taxonomy" id="1385512"/>
    <lineage>
        <taxon>Bacteria</taxon>
        <taxon>Bacillati</taxon>
        <taxon>Bacillota</taxon>
        <taxon>Bacilli</taxon>
        <taxon>Bacillales</taxon>
        <taxon>Bacillaceae</taxon>
        <taxon>Pontibacillus</taxon>
    </lineage>
</organism>
<evidence type="ECO:0000256" key="1">
    <source>
        <dbReference type="ARBA" id="ARBA00022428"/>
    </source>
</evidence>
<dbReference type="InterPro" id="IPR050237">
    <property type="entry name" value="ATP-dep_AMP-bd_enzyme"/>
</dbReference>
<dbReference type="UniPathway" id="UPA01057">
    <property type="reaction ID" value="UER00166"/>
</dbReference>
<feature type="domain" description="AMP-binding enzyme C-terminal" evidence="7">
    <location>
        <begin position="405"/>
        <end position="480"/>
    </location>
</feature>
<dbReference type="InterPro" id="IPR042099">
    <property type="entry name" value="ANL_N_sf"/>
</dbReference>
<comment type="function">
    <text evidence="5">Converts 2-succinylbenzoate (OSB) to 2-succinylbenzoyl-CoA (OSB-CoA).</text>
</comment>
<dbReference type="GO" id="GO:0005524">
    <property type="term" value="F:ATP binding"/>
    <property type="evidence" value="ECO:0007669"/>
    <property type="project" value="UniProtKB-KW"/>
</dbReference>
<evidence type="ECO:0000256" key="3">
    <source>
        <dbReference type="ARBA" id="ARBA00022741"/>
    </source>
</evidence>
<dbReference type="InterPro" id="IPR045851">
    <property type="entry name" value="AMP-bd_C_sf"/>
</dbReference>
<keyword evidence="1 5" id="KW-0474">Menaquinone biosynthesis</keyword>
<dbReference type="eggNOG" id="COG0318">
    <property type="taxonomic scope" value="Bacteria"/>
</dbReference>
<evidence type="ECO:0000256" key="5">
    <source>
        <dbReference type="HAMAP-Rule" id="MF_00731"/>
    </source>
</evidence>
<keyword evidence="3 5" id="KW-0547">Nucleotide-binding</keyword>
<dbReference type="AlphaFoldDB" id="A0A0A5G6M4"/>
<dbReference type="EMBL" id="AVPG01000011">
    <property type="protein sequence ID" value="KGX86750.1"/>
    <property type="molecule type" value="Genomic_DNA"/>
</dbReference>
<dbReference type="EC" id="6.2.1.26" evidence="5"/>
<dbReference type="InterPro" id="IPR000873">
    <property type="entry name" value="AMP-dep_synth/lig_dom"/>
</dbReference>
<dbReference type="InterPro" id="IPR010192">
    <property type="entry name" value="MenE"/>
</dbReference>
<dbReference type="PROSITE" id="PS00455">
    <property type="entry name" value="AMP_BINDING"/>
    <property type="match status" value="1"/>
</dbReference>
<dbReference type="HAMAP" id="MF_00731">
    <property type="entry name" value="MenE"/>
    <property type="match status" value="1"/>
</dbReference>
<dbReference type="Pfam" id="PF13193">
    <property type="entry name" value="AMP-binding_C"/>
    <property type="match status" value="1"/>
</dbReference>
<evidence type="ECO:0000313" key="8">
    <source>
        <dbReference type="EMBL" id="KGX86750.1"/>
    </source>
</evidence>
<dbReference type="NCBIfam" id="NF002966">
    <property type="entry name" value="PRK03640.1"/>
    <property type="match status" value="1"/>
</dbReference>
<evidence type="ECO:0000256" key="2">
    <source>
        <dbReference type="ARBA" id="ARBA00022598"/>
    </source>
</evidence>
<dbReference type="InterPro" id="IPR025110">
    <property type="entry name" value="AMP-bd_C"/>
</dbReference>
<comment type="pathway">
    <text evidence="5">Quinol/quinone metabolism; 1,4-dihydroxy-2-naphthoate biosynthesis; 1,4-dihydroxy-2-naphthoate from chorismate: step 5/7.</text>
</comment>
<comment type="catalytic activity">
    <reaction evidence="5">
        <text>2-succinylbenzoate + ATP + CoA = 2-succinylbenzoyl-CoA + AMP + diphosphate</text>
        <dbReference type="Rhea" id="RHEA:17009"/>
        <dbReference type="ChEBI" id="CHEBI:18325"/>
        <dbReference type="ChEBI" id="CHEBI:30616"/>
        <dbReference type="ChEBI" id="CHEBI:33019"/>
        <dbReference type="ChEBI" id="CHEBI:57287"/>
        <dbReference type="ChEBI" id="CHEBI:57364"/>
        <dbReference type="ChEBI" id="CHEBI:456215"/>
        <dbReference type="EC" id="6.2.1.26"/>
    </reaction>
</comment>
<dbReference type="GO" id="GO:0009234">
    <property type="term" value="P:menaquinone biosynthetic process"/>
    <property type="evidence" value="ECO:0007669"/>
    <property type="project" value="UniProtKB-UniRule"/>
</dbReference>
<gene>
    <name evidence="5" type="primary">menE</name>
    <name evidence="8" type="ORF">N784_03910</name>
</gene>
<keyword evidence="9" id="KW-1185">Reference proteome</keyword>
<dbReference type="RefSeq" id="WP_036834194.1">
    <property type="nucleotide sequence ID" value="NZ_AVPG01000011.1"/>
</dbReference>
<keyword evidence="2 5" id="KW-0436">Ligase</keyword>
<accession>A0A0A5G6M4</accession>